<organism evidence="1 2">
    <name type="scientific">Ixodes persulcatus</name>
    <name type="common">Taiga tick</name>
    <dbReference type="NCBI Taxonomy" id="34615"/>
    <lineage>
        <taxon>Eukaryota</taxon>
        <taxon>Metazoa</taxon>
        <taxon>Ecdysozoa</taxon>
        <taxon>Arthropoda</taxon>
        <taxon>Chelicerata</taxon>
        <taxon>Arachnida</taxon>
        <taxon>Acari</taxon>
        <taxon>Parasitiformes</taxon>
        <taxon>Ixodida</taxon>
        <taxon>Ixodoidea</taxon>
        <taxon>Ixodidae</taxon>
        <taxon>Ixodinae</taxon>
        <taxon>Ixodes</taxon>
    </lineage>
</organism>
<reference evidence="1 2" key="1">
    <citation type="journal article" date="2020" name="Cell">
        <title>Large-Scale Comparative Analyses of Tick Genomes Elucidate Their Genetic Diversity and Vector Capacities.</title>
        <authorList>
            <consortium name="Tick Genome and Microbiome Consortium (TIGMIC)"/>
            <person name="Jia N."/>
            <person name="Wang J."/>
            <person name="Shi W."/>
            <person name="Du L."/>
            <person name="Sun Y."/>
            <person name="Zhan W."/>
            <person name="Jiang J.F."/>
            <person name="Wang Q."/>
            <person name="Zhang B."/>
            <person name="Ji P."/>
            <person name="Bell-Sakyi L."/>
            <person name="Cui X.M."/>
            <person name="Yuan T.T."/>
            <person name="Jiang B.G."/>
            <person name="Yang W.F."/>
            <person name="Lam T.T."/>
            <person name="Chang Q.C."/>
            <person name="Ding S.J."/>
            <person name="Wang X.J."/>
            <person name="Zhu J.G."/>
            <person name="Ruan X.D."/>
            <person name="Zhao L."/>
            <person name="Wei J.T."/>
            <person name="Ye R.Z."/>
            <person name="Que T.C."/>
            <person name="Du C.H."/>
            <person name="Zhou Y.H."/>
            <person name="Cheng J.X."/>
            <person name="Dai P.F."/>
            <person name="Guo W.B."/>
            <person name="Han X.H."/>
            <person name="Huang E.J."/>
            <person name="Li L.F."/>
            <person name="Wei W."/>
            <person name="Gao Y.C."/>
            <person name="Liu J.Z."/>
            <person name="Shao H.Z."/>
            <person name="Wang X."/>
            <person name="Wang C.C."/>
            <person name="Yang T.C."/>
            <person name="Huo Q.B."/>
            <person name="Li W."/>
            <person name="Chen H.Y."/>
            <person name="Chen S.E."/>
            <person name="Zhou L.G."/>
            <person name="Ni X.B."/>
            <person name="Tian J.H."/>
            <person name="Sheng Y."/>
            <person name="Liu T."/>
            <person name="Pan Y.S."/>
            <person name="Xia L.Y."/>
            <person name="Li J."/>
            <person name="Zhao F."/>
            <person name="Cao W.C."/>
        </authorList>
    </citation>
    <scope>NUCLEOTIDE SEQUENCE [LARGE SCALE GENOMIC DNA]</scope>
    <source>
        <strain evidence="1">Iper-2018</strain>
    </source>
</reference>
<comment type="caution">
    <text evidence="1">The sequence shown here is derived from an EMBL/GenBank/DDBJ whole genome shotgun (WGS) entry which is preliminary data.</text>
</comment>
<feature type="non-terminal residue" evidence="1">
    <location>
        <position position="1"/>
    </location>
</feature>
<dbReference type="Proteomes" id="UP000805193">
    <property type="component" value="Unassembled WGS sequence"/>
</dbReference>
<proteinExistence type="predicted"/>
<dbReference type="EMBL" id="JABSTQ010010744">
    <property type="protein sequence ID" value="KAG0418315.1"/>
    <property type="molecule type" value="Genomic_DNA"/>
</dbReference>
<evidence type="ECO:0000313" key="1">
    <source>
        <dbReference type="EMBL" id="KAG0418315.1"/>
    </source>
</evidence>
<gene>
    <name evidence="1" type="ORF">HPB47_004954</name>
</gene>
<name>A0AC60PEE5_IXOPE</name>
<protein>
    <submittedName>
        <fullName evidence="1">Uncharacterized protein</fullName>
    </submittedName>
</protein>
<accession>A0AC60PEE5</accession>
<evidence type="ECO:0000313" key="2">
    <source>
        <dbReference type="Proteomes" id="UP000805193"/>
    </source>
</evidence>
<keyword evidence="2" id="KW-1185">Reference proteome</keyword>
<sequence>CRNAAGGTRAVIKPALLLVSTQLHPPLRSSAQRPTLSPLSEATTPKKGAEPRTRSTETSHLCDQGRAVWGSTRSRFRFSASSNPPARLARMSIDCDPLLSFTLRHGRTDVHSS</sequence>